<reference evidence="1 2" key="1">
    <citation type="journal article" date="2012" name="Genome Biol.">
        <title>Sequencing three crocodilian genomes to illuminate the evolution of archosaurs and amniotes.</title>
        <authorList>
            <person name="St John J.A."/>
            <person name="Braun E.L."/>
            <person name="Isberg S.R."/>
            <person name="Miles L.G."/>
            <person name="Chong A.Y."/>
            <person name="Gongora J."/>
            <person name="Dalzell P."/>
            <person name="Moran C."/>
            <person name="Bed'hom B."/>
            <person name="Abzhanov A."/>
            <person name="Burgess S.C."/>
            <person name="Cooksey A.M."/>
            <person name="Castoe T.A."/>
            <person name="Crawford N.G."/>
            <person name="Densmore L.D."/>
            <person name="Drew J.C."/>
            <person name="Edwards S.V."/>
            <person name="Faircloth B.C."/>
            <person name="Fujita M.K."/>
            <person name="Greenwold M.J."/>
            <person name="Hoffmann F.G."/>
            <person name="Howard J.M."/>
            <person name="Iguchi T."/>
            <person name="Janes D.E."/>
            <person name="Khan S.Y."/>
            <person name="Kohno S."/>
            <person name="de Koning A.J."/>
            <person name="Lance S.L."/>
            <person name="McCarthy F.M."/>
            <person name="McCormack J.E."/>
            <person name="Merchant M.E."/>
            <person name="Peterson D.G."/>
            <person name="Pollock D.D."/>
            <person name="Pourmand N."/>
            <person name="Raney B.J."/>
            <person name="Roessler K.A."/>
            <person name="Sanford J.R."/>
            <person name="Sawyer R.H."/>
            <person name="Schmidt C.J."/>
            <person name="Triplett E.W."/>
            <person name="Tuberville T.D."/>
            <person name="Venegas-Anaya M."/>
            <person name="Howard J.T."/>
            <person name="Jarvis E.D."/>
            <person name="Guillette L.J.Jr."/>
            <person name="Glenn T.C."/>
            <person name="Green R.E."/>
            <person name="Ray D.A."/>
        </authorList>
    </citation>
    <scope>NUCLEOTIDE SEQUENCE [LARGE SCALE GENOMIC DNA]</scope>
    <source>
        <strain evidence="1">KSC_2009_1</strain>
    </source>
</reference>
<keyword evidence="2" id="KW-1185">Reference proteome</keyword>
<dbReference type="Proteomes" id="UP000050525">
    <property type="component" value="Unassembled WGS sequence"/>
</dbReference>
<dbReference type="AlphaFoldDB" id="A0A151M9X8"/>
<proteinExistence type="predicted"/>
<name>A0A151M9X8_ALLMI</name>
<sequence>MALIGNTVALDVAFAEGAMDTEDMDPELNDSSMGSDMAVLLEEVINSSGAGLEAECLSMSGVMLFEDTVDADLVGECSTPGVADVLVCSIFEGRDSEDVLVSEESVPLDVIIEMFMVLDLCVLANDNIEPIVKTPDVKFCVDGGVADTTPEKVVFASDAELFENIVDTLVYDPDVEELNSPATTDVVVFKVLGASAEVDTMIGVPLV</sequence>
<evidence type="ECO:0000313" key="2">
    <source>
        <dbReference type="Proteomes" id="UP000050525"/>
    </source>
</evidence>
<evidence type="ECO:0000313" key="1">
    <source>
        <dbReference type="EMBL" id="KYO21281.1"/>
    </source>
</evidence>
<protein>
    <submittedName>
        <fullName evidence="1">Uncharacterized protein</fullName>
    </submittedName>
</protein>
<comment type="caution">
    <text evidence="1">The sequence shown here is derived from an EMBL/GenBank/DDBJ whole genome shotgun (WGS) entry which is preliminary data.</text>
</comment>
<gene>
    <name evidence="1" type="ORF">Y1Q_0001531</name>
</gene>
<organism evidence="1 2">
    <name type="scientific">Alligator mississippiensis</name>
    <name type="common">American alligator</name>
    <dbReference type="NCBI Taxonomy" id="8496"/>
    <lineage>
        <taxon>Eukaryota</taxon>
        <taxon>Metazoa</taxon>
        <taxon>Chordata</taxon>
        <taxon>Craniata</taxon>
        <taxon>Vertebrata</taxon>
        <taxon>Euteleostomi</taxon>
        <taxon>Archelosauria</taxon>
        <taxon>Archosauria</taxon>
        <taxon>Crocodylia</taxon>
        <taxon>Alligatoridae</taxon>
        <taxon>Alligatorinae</taxon>
        <taxon>Alligator</taxon>
    </lineage>
</organism>
<accession>A0A151M9X8</accession>
<dbReference type="EMBL" id="AKHW03006295">
    <property type="protein sequence ID" value="KYO21281.1"/>
    <property type="molecule type" value="Genomic_DNA"/>
</dbReference>